<keyword evidence="4 8" id="KW-0677">Repeat</keyword>
<sequence>MSLFKGPMREHINGHKDLTEASELFVVDPGKTVSIPLFAGAAQNPKVLVAEGDKVAVGTKIAVFDERNVVPIFSSVSGTVKGIEKKMHQSLKQIDHIVIENDGLYTECQPFGTIDWQSASREELIDFMMNAGIIGCGGAGFPAYIKYKFAKDVQILIINAVECEPFITSDYYLTEHEFDLMLTGILAMKKMAEAKDVAIAIKKSHPELISFVQSKLKGVEGVAVREVPDVYPMGWERTLVREITGKDYDRLPGEVGAVVNNATTAYMFGKAMVKGEPIVSRVMTISGDGVKKPTNALVRMGTSMHEVVEQAAGGYAGEDILLSVGGPMMGATMTTDAVSVERQNNALTVQLNKPAQEIACLRCGRCSDHCPSGLQPVRISQAMKSKDMERIGLLQITSCIECGMCTYVCPSKIAVTETMRRAKRAYMAFSKK</sequence>
<evidence type="ECO:0000256" key="4">
    <source>
        <dbReference type="ARBA" id="ARBA00022737"/>
    </source>
</evidence>
<dbReference type="RefSeq" id="WP_022939560.1">
    <property type="nucleotide sequence ID" value="NZ_CABKRQ010000010.1"/>
</dbReference>
<dbReference type="HAMAP" id="MF_00461">
    <property type="entry name" value="RsxC_RnfC"/>
    <property type="match status" value="1"/>
</dbReference>
<evidence type="ECO:0000256" key="2">
    <source>
        <dbReference type="ARBA" id="ARBA00022485"/>
    </source>
</evidence>
<dbReference type="InterPro" id="IPR017896">
    <property type="entry name" value="4Fe4S_Fe-S-bd"/>
</dbReference>
<dbReference type="GO" id="GO:0051539">
    <property type="term" value="F:4 iron, 4 sulfur cluster binding"/>
    <property type="evidence" value="ECO:0007669"/>
    <property type="project" value="UniProtKB-KW"/>
</dbReference>
<dbReference type="AlphaFoldDB" id="A0A318KNZ8"/>
<organism evidence="10 11">
    <name type="scientific">Dielma fastidiosa</name>
    <dbReference type="NCBI Taxonomy" id="1034346"/>
    <lineage>
        <taxon>Bacteria</taxon>
        <taxon>Bacillati</taxon>
        <taxon>Bacillota</taxon>
        <taxon>Erysipelotrichia</taxon>
        <taxon>Erysipelotrichales</taxon>
        <taxon>Erysipelotrichaceae</taxon>
        <taxon>Dielma</taxon>
    </lineage>
</organism>
<dbReference type="SUPFAM" id="SSF46548">
    <property type="entry name" value="alpha-helical ferredoxin"/>
    <property type="match status" value="1"/>
</dbReference>
<dbReference type="InterPro" id="IPR011538">
    <property type="entry name" value="Nuo51_FMN-bd"/>
</dbReference>
<dbReference type="InterPro" id="IPR010208">
    <property type="entry name" value="Ion_transpt_RnfC/RsxC"/>
</dbReference>
<evidence type="ECO:0000256" key="8">
    <source>
        <dbReference type="HAMAP-Rule" id="MF_00461"/>
    </source>
</evidence>
<feature type="domain" description="4Fe-4S ferredoxin-type" evidence="9">
    <location>
        <begin position="347"/>
        <end position="380"/>
    </location>
</feature>
<keyword evidence="2 8" id="KW-0004">4Fe-4S</keyword>
<feature type="binding site" evidence="8">
    <location>
        <position position="363"/>
    </location>
    <ligand>
        <name>[4Fe-4S] cluster</name>
        <dbReference type="ChEBI" id="CHEBI:49883"/>
        <label>1</label>
    </ligand>
</feature>
<dbReference type="PANTHER" id="PTHR43034:SF2">
    <property type="entry name" value="ION-TRANSLOCATING OXIDOREDUCTASE COMPLEX SUBUNIT C"/>
    <property type="match status" value="1"/>
</dbReference>
<evidence type="ECO:0000256" key="5">
    <source>
        <dbReference type="ARBA" id="ARBA00022982"/>
    </source>
</evidence>
<dbReference type="Pfam" id="PF01512">
    <property type="entry name" value="Complex1_51K"/>
    <property type="match status" value="1"/>
</dbReference>
<feature type="binding site" evidence="8">
    <location>
        <position position="409"/>
    </location>
    <ligand>
        <name>[4Fe-4S] cluster</name>
        <dbReference type="ChEBI" id="CHEBI:49883"/>
        <label>1</label>
    </ligand>
</feature>
<keyword evidence="11" id="KW-1185">Reference proteome</keyword>
<feature type="binding site" evidence="8">
    <location>
        <position position="370"/>
    </location>
    <ligand>
        <name>[4Fe-4S] cluster</name>
        <dbReference type="ChEBI" id="CHEBI:49883"/>
        <label>2</label>
    </ligand>
</feature>
<comment type="subcellular location">
    <subcellularLocation>
        <location evidence="8">Cell membrane</location>
        <topology evidence="8">Peripheral membrane protein</topology>
    </subcellularLocation>
</comment>
<feature type="binding site" evidence="8">
    <location>
        <position position="360"/>
    </location>
    <ligand>
        <name>[4Fe-4S] cluster</name>
        <dbReference type="ChEBI" id="CHEBI:49883"/>
        <label>1</label>
    </ligand>
</feature>
<dbReference type="EC" id="7.-.-.-" evidence="8"/>
<evidence type="ECO:0000259" key="9">
    <source>
        <dbReference type="PROSITE" id="PS51379"/>
    </source>
</evidence>
<comment type="caution">
    <text evidence="10">The sequence shown here is derived from an EMBL/GenBank/DDBJ whole genome shotgun (WGS) entry which is preliminary data.</text>
</comment>
<evidence type="ECO:0000256" key="6">
    <source>
        <dbReference type="ARBA" id="ARBA00023004"/>
    </source>
</evidence>
<dbReference type="Pfam" id="PF13183">
    <property type="entry name" value="Fer4_8"/>
    <property type="match status" value="1"/>
</dbReference>
<dbReference type="InterPro" id="IPR017900">
    <property type="entry name" value="4Fe4S_Fe_S_CS"/>
</dbReference>
<dbReference type="Proteomes" id="UP000247612">
    <property type="component" value="Unassembled WGS sequence"/>
</dbReference>
<comment type="similarity">
    <text evidence="8">Belongs to the 4Fe4S bacterial-type ferredoxin family. RnfC subfamily.</text>
</comment>
<dbReference type="GO" id="GO:0022900">
    <property type="term" value="P:electron transport chain"/>
    <property type="evidence" value="ECO:0007669"/>
    <property type="project" value="UniProtKB-UniRule"/>
</dbReference>
<keyword evidence="1 8" id="KW-0813">Transport</keyword>
<name>A0A318KNZ8_9FIRM</name>
<keyword evidence="8" id="KW-1003">Cell membrane</keyword>
<feature type="binding site" evidence="8">
    <location>
        <position position="405"/>
    </location>
    <ligand>
        <name>[4Fe-4S] cluster</name>
        <dbReference type="ChEBI" id="CHEBI:49883"/>
        <label>2</label>
    </ligand>
</feature>
<evidence type="ECO:0000256" key="1">
    <source>
        <dbReference type="ARBA" id="ARBA00022448"/>
    </source>
</evidence>
<dbReference type="PROSITE" id="PS51379">
    <property type="entry name" value="4FE4S_FER_2"/>
    <property type="match status" value="2"/>
</dbReference>
<dbReference type="Pfam" id="PF13375">
    <property type="entry name" value="RnfC_N"/>
    <property type="match status" value="1"/>
</dbReference>
<keyword evidence="5 8" id="KW-0249">Electron transport</keyword>
<proteinExistence type="inferred from homology"/>
<dbReference type="PROSITE" id="PS00198">
    <property type="entry name" value="4FE4S_FER_1"/>
    <property type="match status" value="1"/>
</dbReference>
<comment type="subunit">
    <text evidence="8">The complex is composed of six subunits: RnfA, RnfB, RnfC, RnfD, RnfE and RnfG.</text>
</comment>
<feature type="binding site" evidence="8">
    <location>
        <position position="399"/>
    </location>
    <ligand>
        <name>[4Fe-4S] cluster</name>
        <dbReference type="ChEBI" id="CHEBI:49883"/>
        <label>2</label>
    </ligand>
</feature>
<dbReference type="Pfam" id="PF10531">
    <property type="entry name" value="SLBB"/>
    <property type="match status" value="1"/>
</dbReference>
<accession>A0A318KNZ8</accession>
<dbReference type="Gene3D" id="3.30.70.20">
    <property type="match status" value="1"/>
</dbReference>
<keyword evidence="3 8" id="KW-0479">Metal-binding</keyword>
<dbReference type="InterPro" id="IPR037225">
    <property type="entry name" value="Nuo51_FMN-bd_sf"/>
</dbReference>
<dbReference type="STRING" id="1034346.GCA_000313565_03282"/>
<dbReference type="GO" id="GO:0005886">
    <property type="term" value="C:plasma membrane"/>
    <property type="evidence" value="ECO:0007669"/>
    <property type="project" value="UniProtKB-SubCell"/>
</dbReference>
<dbReference type="SUPFAM" id="SSF142984">
    <property type="entry name" value="Nqo1 middle domain-like"/>
    <property type="match status" value="1"/>
</dbReference>
<dbReference type="Gene3D" id="3.40.50.11540">
    <property type="entry name" value="NADH-ubiquinone oxidoreductase 51kDa subunit"/>
    <property type="match status" value="1"/>
</dbReference>
<evidence type="ECO:0000313" key="10">
    <source>
        <dbReference type="EMBL" id="PXX77366.1"/>
    </source>
</evidence>
<dbReference type="SUPFAM" id="SSF142019">
    <property type="entry name" value="Nqo1 FMN-binding domain-like"/>
    <property type="match status" value="1"/>
</dbReference>
<feature type="binding site" evidence="8">
    <location>
        <position position="402"/>
    </location>
    <ligand>
        <name>[4Fe-4S] cluster</name>
        <dbReference type="ChEBI" id="CHEBI:49883"/>
        <label>2</label>
    </ligand>
</feature>
<reference evidence="10 11" key="1">
    <citation type="submission" date="2018-05" db="EMBL/GenBank/DDBJ databases">
        <title>Genomic Encyclopedia of Type Strains, Phase IV (KMG-IV): sequencing the most valuable type-strain genomes for metagenomic binning, comparative biology and taxonomic classification.</title>
        <authorList>
            <person name="Goeker M."/>
        </authorList>
    </citation>
    <scope>NUCLEOTIDE SEQUENCE [LARGE SCALE GENOMIC DNA]</scope>
    <source>
        <strain evidence="10 11">JC118</strain>
    </source>
</reference>
<evidence type="ECO:0000256" key="3">
    <source>
        <dbReference type="ARBA" id="ARBA00022723"/>
    </source>
</evidence>
<dbReference type="Gene3D" id="3.10.20.600">
    <property type="match status" value="1"/>
</dbReference>
<feature type="domain" description="4Fe-4S ferredoxin-type" evidence="9">
    <location>
        <begin position="389"/>
        <end position="419"/>
    </location>
</feature>
<keyword evidence="8" id="KW-0472">Membrane</keyword>
<feature type="binding site" evidence="8">
    <location>
        <position position="366"/>
    </location>
    <ligand>
        <name>[4Fe-4S] cluster</name>
        <dbReference type="ChEBI" id="CHEBI:49883"/>
        <label>1</label>
    </ligand>
</feature>
<evidence type="ECO:0000256" key="7">
    <source>
        <dbReference type="ARBA" id="ARBA00023014"/>
    </source>
</evidence>
<keyword evidence="8" id="KW-1278">Translocase</keyword>
<dbReference type="InterPro" id="IPR019554">
    <property type="entry name" value="Soluble_ligand-bd"/>
</dbReference>
<gene>
    <name evidence="8" type="primary">rnfC</name>
    <name evidence="10" type="ORF">DES51_111118</name>
</gene>
<dbReference type="EMBL" id="QJKH01000011">
    <property type="protein sequence ID" value="PXX77366.1"/>
    <property type="molecule type" value="Genomic_DNA"/>
</dbReference>
<comment type="cofactor">
    <cofactor evidence="8">
        <name>[4Fe-4S] cluster</name>
        <dbReference type="ChEBI" id="CHEBI:49883"/>
    </cofactor>
    <text evidence="8">Binds 2 [4Fe-4S] clusters per subunit.</text>
</comment>
<keyword evidence="6 8" id="KW-0408">Iron</keyword>
<dbReference type="GO" id="GO:0009055">
    <property type="term" value="F:electron transfer activity"/>
    <property type="evidence" value="ECO:0007669"/>
    <property type="project" value="InterPro"/>
</dbReference>
<dbReference type="PANTHER" id="PTHR43034">
    <property type="entry name" value="ION-TRANSLOCATING OXIDOREDUCTASE COMPLEX SUBUNIT C"/>
    <property type="match status" value="1"/>
</dbReference>
<protein>
    <recommendedName>
        <fullName evidence="8">Ion-translocating oxidoreductase complex subunit C</fullName>
        <ecNumber evidence="8">7.-.-.-</ecNumber>
    </recommendedName>
    <alternativeName>
        <fullName evidence="8">Rnf electron transport complex subunit C</fullName>
    </alternativeName>
</protein>
<dbReference type="GO" id="GO:0046872">
    <property type="term" value="F:metal ion binding"/>
    <property type="evidence" value="ECO:0007669"/>
    <property type="project" value="UniProtKB-KW"/>
</dbReference>
<dbReference type="NCBIfam" id="TIGR01945">
    <property type="entry name" value="rnfC"/>
    <property type="match status" value="1"/>
</dbReference>
<evidence type="ECO:0000313" key="11">
    <source>
        <dbReference type="Proteomes" id="UP000247612"/>
    </source>
</evidence>
<comment type="function">
    <text evidence="8">Part of a membrane-bound complex that couples electron transfer with translocation of ions across the membrane.</text>
</comment>
<dbReference type="InterPro" id="IPR026902">
    <property type="entry name" value="RnfC_N"/>
</dbReference>
<keyword evidence="7 8" id="KW-0411">Iron-sulfur</keyword>
<dbReference type="OrthoDB" id="9767754at2"/>